<comment type="similarity">
    <text evidence="1">Belongs to the ABC transporter superfamily.</text>
</comment>
<dbReference type="SUPFAM" id="SSF50331">
    <property type="entry name" value="MOP-like"/>
    <property type="match status" value="1"/>
</dbReference>
<dbReference type="InterPro" id="IPR004606">
    <property type="entry name" value="Mop_domain"/>
</dbReference>
<dbReference type="InterPro" id="IPR008995">
    <property type="entry name" value="Mo/tungstate-bd_C_term_dom"/>
</dbReference>
<evidence type="ECO:0000256" key="7">
    <source>
        <dbReference type="ARBA" id="ARBA00022840"/>
    </source>
</evidence>
<keyword evidence="14" id="KW-1185">Reference proteome</keyword>
<keyword evidence="5" id="KW-0997">Cell inner membrane</keyword>
<sequence>MLELSIRHRQGDFRLEADLKLGEGLTALFGASGSGKTTLISTVAGLIRPQEGRIIFNGEIWSDGSTFLPPHRRRIGYVFQEGRLFPHLTVLQNLRYGERLLPRAERREDLDRIASLLAITDLLARRPSHLSGGEKQRVALGRALMASPKLLLMDEPLSALDSALKAQILPYIERIRDGFGVPILYVSHQVEEVSRLANAVVTFDKGRASSVGRPDETLATVLQASGDLPAGNFIEAEITGHHEADGLTEARSSAGPLLLRRTHLSVGTRVRVFVPVSDIVVAIEPAEGLSALNRLSGHVRDIGEGEGGSVTLTVDCHGQPMVAQVTRRSLRQLALEPGKPVHLLFKTVSIASEGLFRQARGGSRSQSV</sequence>
<evidence type="ECO:0000256" key="3">
    <source>
        <dbReference type="ARBA" id="ARBA00022475"/>
    </source>
</evidence>
<name>A0ABU0GBA5_9HYPH</name>
<evidence type="ECO:0000256" key="2">
    <source>
        <dbReference type="ARBA" id="ARBA00022448"/>
    </source>
</evidence>
<evidence type="ECO:0000313" key="14">
    <source>
        <dbReference type="Proteomes" id="UP001238496"/>
    </source>
</evidence>
<evidence type="ECO:0000313" key="13">
    <source>
        <dbReference type="EMBL" id="MDQ0422641.1"/>
    </source>
</evidence>
<evidence type="ECO:0000256" key="9">
    <source>
        <dbReference type="ARBA" id="ARBA00023136"/>
    </source>
</evidence>
<dbReference type="PROSITE" id="PS50893">
    <property type="entry name" value="ABC_TRANSPORTER_2"/>
    <property type="match status" value="1"/>
</dbReference>
<dbReference type="InterPro" id="IPR003439">
    <property type="entry name" value="ABC_transporter-like_ATP-bd"/>
</dbReference>
<dbReference type="Proteomes" id="UP001238496">
    <property type="component" value="Unassembled WGS sequence"/>
</dbReference>
<dbReference type="Gene3D" id="2.40.50.100">
    <property type="match status" value="1"/>
</dbReference>
<evidence type="ECO:0000259" key="12">
    <source>
        <dbReference type="PROSITE" id="PS51866"/>
    </source>
</evidence>
<evidence type="ECO:0000259" key="11">
    <source>
        <dbReference type="PROSITE" id="PS50893"/>
    </source>
</evidence>
<dbReference type="InterPro" id="IPR003593">
    <property type="entry name" value="AAA+_ATPase"/>
</dbReference>
<dbReference type="InterPro" id="IPR027417">
    <property type="entry name" value="P-loop_NTPase"/>
</dbReference>
<dbReference type="Pfam" id="PF00005">
    <property type="entry name" value="ABC_tran"/>
    <property type="match status" value="1"/>
</dbReference>
<keyword evidence="4 10" id="KW-0500">Molybdenum</keyword>
<reference evidence="13 14" key="1">
    <citation type="submission" date="2023-07" db="EMBL/GenBank/DDBJ databases">
        <title>Genomic Encyclopedia of Type Strains, Phase IV (KMG-IV): sequencing the most valuable type-strain genomes for metagenomic binning, comparative biology and taxonomic classification.</title>
        <authorList>
            <person name="Goeker M."/>
        </authorList>
    </citation>
    <scope>NUCLEOTIDE SEQUENCE [LARGE SCALE GENOMIC DNA]</scope>
    <source>
        <strain evidence="13 14">DSM 1111</strain>
    </source>
</reference>
<comment type="caution">
    <text evidence="13">The sequence shown here is derived from an EMBL/GenBank/DDBJ whole genome shotgun (WGS) entry which is preliminary data.</text>
</comment>
<feature type="domain" description="Mop" evidence="12">
    <location>
        <begin position="288"/>
        <end position="354"/>
    </location>
</feature>
<feature type="domain" description="ABC transporter" evidence="11">
    <location>
        <begin position="1"/>
        <end position="230"/>
    </location>
</feature>
<dbReference type="Pfam" id="PF03459">
    <property type="entry name" value="TOBE"/>
    <property type="match status" value="1"/>
</dbReference>
<dbReference type="GO" id="GO:0005524">
    <property type="term" value="F:ATP binding"/>
    <property type="evidence" value="ECO:0007669"/>
    <property type="project" value="UniProtKB-KW"/>
</dbReference>
<dbReference type="Gene3D" id="3.40.50.300">
    <property type="entry name" value="P-loop containing nucleotide triphosphate hydrolases"/>
    <property type="match status" value="1"/>
</dbReference>
<evidence type="ECO:0000256" key="6">
    <source>
        <dbReference type="ARBA" id="ARBA00022741"/>
    </source>
</evidence>
<dbReference type="PANTHER" id="PTHR43514">
    <property type="entry name" value="ABC TRANSPORTER I FAMILY MEMBER 10"/>
    <property type="match status" value="1"/>
</dbReference>
<protein>
    <submittedName>
        <fullName evidence="13">Molybdate transport system ATP-binding protein</fullName>
    </submittedName>
</protein>
<dbReference type="EMBL" id="JAUSUW010000012">
    <property type="protein sequence ID" value="MDQ0422641.1"/>
    <property type="molecule type" value="Genomic_DNA"/>
</dbReference>
<evidence type="ECO:0000256" key="5">
    <source>
        <dbReference type="ARBA" id="ARBA00022519"/>
    </source>
</evidence>
<dbReference type="InterPro" id="IPR017871">
    <property type="entry name" value="ABC_transporter-like_CS"/>
</dbReference>
<proteinExistence type="inferred from homology"/>
<dbReference type="InterPro" id="IPR011868">
    <property type="entry name" value="ModC_ABC_ATP-bd"/>
</dbReference>
<dbReference type="SUPFAM" id="SSF52540">
    <property type="entry name" value="P-loop containing nucleoside triphosphate hydrolases"/>
    <property type="match status" value="1"/>
</dbReference>
<dbReference type="PANTHER" id="PTHR43514:SF4">
    <property type="entry name" value="ABC TRANSPORTER I FAMILY MEMBER 10"/>
    <property type="match status" value="1"/>
</dbReference>
<evidence type="ECO:0000256" key="4">
    <source>
        <dbReference type="ARBA" id="ARBA00022505"/>
    </source>
</evidence>
<dbReference type="PROSITE" id="PS00211">
    <property type="entry name" value="ABC_TRANSPORTER_1"/>
    <property type="match status" value="1"/>
</dbReference>
<dbReference type="RefSeq" id="WP_307375442.1">
    <property type="nucleotide sequence ID" value="NZ_JAUSUW010000012.1"/>
</dbReference>
<keyword evidence="9" id="KW-0472">Membrane</keyword>
<dbReference type="NCBIfam" id="TIGR02142">
    <property type="entry name" value="modC_ABC"/>
    <property type="match status" value="1"/>
</dbReference>
<evidence type="ECO:0000256" key="1">
    <source>
        <dbReference type="ARBA" id="ARBA00005417"/>
    </source>
</evidence>
<evidence type="ECO:0000256" key="10">
    <source>
        <dbReference type="PROSITE-ProRule" id="PRU01213"/>
    </source>
</evidence>
<keyword evidence="7 13" id="KW-0067">ATP-binding</keyword>
<keyword evidence="6" id="KW-0547">Nucleotide-binding</keyword>
<keyword evidence="3" id="KW-1003">Cell membrane</keyword>
<dbReference type="InterPro" id="IPR005116">
    <property type="entry name" value="Transp-assoc_OB_typ1"/>
</dbReference>
<organism evidence="13 14">
    <name type="scientific">Peteryoungia aggregata LMG 23059</name>
    <dbReference type="NCBI Taxonomy" id="1368425"/>
    <lineage>
        <taxon>Bacteria</taxon>
        <taxon>Pseudomonadati</taxon>
        <taxon>Pseudomonadota</taxon>
        <taxon>Alphaproteobacteria</taxon>
        <taxon>Hyphomicrobiales</taxon>
        <taxon>Rhizobiaceae</taxon>
        <taxon>Peteryoungia</taxon>
    </lineage>
</organism>
<dbReference type="SMART" id="SM00382">
    <property type="entry name" value="AAA"/>
    <property type="match status" value="1"/>
</dbReference>
<dbReference type="PROSITE" id="PS51866">
    <property type="entry name" value="MOP"/>
    <property type="match status" value="1"/>
</dbReference>
<dbReference type="InterPro" id="IPR050334">
    <property type="entry name" value="Molybdenum_import_ModC"/>
</dbReference>
<keyword evidence="2" id="KW-0813">Transport</keyword>
<accession>A0ABU0GBA5</accession>
<keyword evidence="8" id="KW-1278">Translocase</keyword>
<evidence type="ECO:0000256" key="8">
    <source>
        <dbReference type="ARBA" id="ARBA00022967"/>
    </source>
</evidence>
<gene>
    <name evidence="13" type="ORF">J2045_003691</name>
</gene>